<accession>F5YB44</accession>
<dbReference type="AlphaFoldDB" id="F5YB44"/>
<evidence type="ECO:0000256" key="5">
    <source>
        <dbReference type="ARBA" id="ARBA00022605"/>
    </source>
</evidence>
<organism evidence="10 11">
    <name type="scientific">Leadbettera azotonutricia (strain ATCC BAA-888 / DSM 13862 / ZAS-9)</name>
    <name type="common">Treponema azotonutricium</name>
    <dbReference type="NCBI Taxonomy" id="545695"/>
    <lineage>
        <taxon>Bacteria</taxon>
        <taxon>Pseudomonadati</taxon>
        <taxon>Spirochaetota</taxon>
        <taxon>Spirochaetia</taxon>
        <taxon>Spirochaetales</taxon>
        <taxon>Breznakiellaceae</taxon>
        <taxon>Leadbettera</taxon>
    </lineage>
</organism>
<dbReference type="Gene3D" id="3.30.70.260">
    <property type="match status" value="1"/>
</dbReference>
<reference evidence="11" key="1">
    <citation type="submission" date="2009-12" db="EMBL/GenBank/DDBJ databases">
        <title>Complete sequence of Treponema azotonutricium strain ZAS-9.</title>
        <authorList>
            <person name="Tetu S.G."/>
            <person name="Matson E."/>
            <person name="Ren Q."/>
            <person name="Seshadri R."/>
            <person name="Elbourne L."/>
            <person name="Hassan K.A."/>
            <person name="Durkin A."/>
            <person name="Radune D."/>
            <person name="Mohamoud Y."/>
            <person name="Shay R."/>
            <person name="Jin S."/>
            <person name="Zhang X."/>
            <person name="Lucey K."/>
            <person name="Ballor N.R."/>
            <person name="Ottesen E."/>
            <person name="Rosenthal R."/>
            <person name="Allen A."/>
            <person name="Leadbetter J.R."/>
            <person name="Paulsen I.T."/>
        </authorList>
    </citation>
    <scope>NUCLEOTIDE SEQUENCE [LARGE SCALE GENOMIC DNA]</scope>
    <source>
        <strain evidence="11">ATCC BAA-888 / DSM 13862 / ZAS-9</strain>
    </source>
</reference>
<dbReference type="PROSITE" id="PS51671">
    <property type="entry name" value="ACT"/>
    <property type="match status" value="1"/>
</dbReference>
<dbReference type="STRING" id="545695.TREAZ_3025"/>
<name>F5YB44_LEAAZ</name>
<dbReference type="InterPro" id="IPR039557">
    <property type="entry name" value="AHAS_ACT"/>
</dbReference>
<dbReference type="Pfam" id="PF22629">
    <property type="entry name" value="ACT_AHAS_ss"/>
    <property type="match status" value="1"/>
</dbReference>
<dbReference type="GO" id="GO:0009099">
    <property type="term" value="P:L-valine biosynthetic process"/>
    <property type="evidence" value="ECO:0007669"/>
    <property type="project" value="UniProtKB-UniRule"/>
</dbReference>
<dbReference type="InterPro" id="IPR019455">
    <property type="entry name" value="Acetolactate_synth_ssu_C"/>
</dbReference>
<dbReference type="UniPathway" id="UPA00047">
    <property type="reaction ID" value="UER00055"/>
</dbReference>
<dbReference type="NCBIfam" id="NF008864">
    <property type="entry name" value="PRK11895.1"/>
    <property type="match status" value="1"/>
</dbReference>
<dbReference type="KEGG" id="taz:TREAZ_3025"/>
<dbReference type="CDD" id="cd04878">
    <property type="entry name" value="ACT_AHAS"/>
    <property type="match status" value="1"/>
</dbReference>
<proteinExistence type="inferred from homology"/>
<dbReference type="PANTHER" id="PTHR30239">
    <property type="entry name" value="ACETOLACTATE SYNTHASE SMALL SUBUNIT"/>
    <property type="match status" value="1"/>
</dbReference>
<dbReference type="HOGENOM" id="CLU_055003_1_3_12"/>
<evidence type="ECO:0000313" key="11">
    <source>
        <dbReference type="Proteomes" id="UP000009222"/>
    </source>
</evidence>
<dbReference type="InterPro" id="IPR027271">
    <property type="entry name" value="Acetolactate_synth/TF_NikR_C"/>
</dbReference>
<dbReference type="GO" id="GO:0003984">
    <property type="term" value="F:acetolactate synthase activity"/>
    <property type="evidence" value="ECO:0007669"/>
    <property type="project" value="UniProtKB-UniRule"/>
</dbReference>
<dbReference type="InterPro" id="IPR002912">
    <property type="entry name" value="ACT_dom"/>
</dbReference>
<dbReference type="InterPro" id="IPR045865">
    <property type="entry name" value="ACT-like_dom_sf"/>
</dbReference>
<feature type="domain" description="ACT" evidence="9">
    <location>
        <begin position="5"/>
        <end position="79"/>
    </location>
</feature>
<evidence type="ECO:0000313" key="10">
    <source>
        <dbReference type="EMBL" id="AEF83025.1"/>
    </source>
</evidence>
<evidence type="ECO:0000256" key="8">
    <source>
        <dbReference type="RuleBase" id="RU368092"/>
    </source>
</evidence>
<evidence type="ECO:0000256" key="3">
    <source>
        <dbReference type="ARBA" id="ARBA00006341"/>
    </source>
</evidence>
<comment type="subunit">
    <text evidence="4 8">Dimer of large and small chains.</text>
</comment>
<dbReference type="FunFam" id="3.30.70.1150:FF:000001">
    <property type="entry name" value="Acetolactate synthase small subunit"/>
    <property type="match status" value="1"/>
</dbReference>
<dbReference type="EC" id="2.2.1.6" evidence="8"/>
<comment type="function">
    <text evidence="8">Catalyzes the conversion of 2 pyruvate molecules into acetolactate in the first common step of the biosynthetic pathway of the branched-amino acids such as leucine, isoleucine, and valine.</text>
</comment>
<evidence type="ECO:0000256" key="4">
    <source>
        <dbReference type="ARBA" id="ARBA00011744"/>
    </source>
</evidence>
<dbReference type="OrthoDB" id="9787365at2"/>
<comment type="catalytic activity">
    <reaction evidence="7 8">
        <text>2 pyruvate + H(+) = (2S)-2-acetolactate + CO2</text>
        <dbReference type="Rhea" id="RHEA:25249"/>
        <dbReference type="ChEBI" id="CHEBI:15361"/>
        <dbReference type="ChEBI" id="CHEBI:15378"/>
        <dbReference type="ChEBI" id="CHEBI:16526"/>
        <dbReference type="ChEBI" id="CHEBI:58476"/>
        <dbReference type="EC" id="2.2.1.6"/>
    </reaction>
</comment>
<dbReference type="NCBIfam" id="TIGR00119">
    <property type="entry name" value="acolac_sm"/>
    <property type="match status" value="1"/>
</dbReference>
<dbReference type="Pfam" id="PF10369">
    <property type="entry name" value="ALS_ss_C"/>
    <property type="match status" value="1"/>
</dbReference>
<comment type="similarity">
    <text evidence="3 8">Belongs to the acetolactate synthase small subunit family.</text>
</comment>
<dbReference type="PANTHER" id="PTHR30239:SF0">
    <property type="entry name" value="ACETOLACTATE SYNTHASE SMALL SUBUNIT 1, CHLOROPLASTIC"/>
    <property type="match status" value="1"/>
</dbReference>
<evidence type="ECO:0000259" key="9">
    <source>
        <dbReference type="PROSITE" id="PS51671"/>
    </source>
</evidence>
<dbReference type="GO" id="GO:0005829">
    <property type="term" value="C:cytosol"/>
    <property type="evidence" value="ECO:0007669"/>
    <property type="project" value="TreeGrafter"/>
</dbReference>
<dbReference type="GO" id="GO:1990610">
    <property type="term" value="F:acetolactate synthase regulator activity"/>
    <property type="evidence" value="ECO:0007669"/>
    <property type="project" value="UniProtKB-UniRule"/>
</dbReference>
<dbReference type="GO" id="GO:0009097">
    <property type="term" value="P:isoleucine biosynthetic process"/>
    <property type="evidence" value="ECO:0007669"/>
    <property type="project" value="UniProtKB-UniRule"/>
</dbReference>
<dbReference type="FunFam" id="3.30.70.260:FF:000001">
    <property type="entry name" value="Acetolactate synthase, small subunit"/>
    <property type="match status" value="1"/>
</dbReference>
<protein>
    <recommendedName>
        <fullName evidence="8">Acetolactate synthase small subunit</fullName>
        <shortName evidence="8">AHAS</shortName>
        <shortName evidence="8">ALS</shortName>
        <ecNumber evidence="8">2.2.1.6</ecNumber>
    </recommendedName>
    <alternativeName>
        <fullName evidence="8">Acetohydroxy-acid synthase small subunit</fullName>
    </alternativeName>
</protein>
<keyword evidence="8 10" id="KW-0808">Transferase</keyword>
<comment type="pathway">
    <text evidence="2 8">Amino-acid biosynthesis; L-valine biosynthesis; L-valine from pyruvate: step 1/4.</text>
</comment>
<dbReference type="eggNOG" id="COG0440">
    <property type="taxonomic scope" value="Bacteria"/>
</dbReference>
<keyword evidence="11" id="KW-1185">Reference proteome</keyword>
<dbReference type="EMBL" id="CP001841">
    <property type="protein sequence ID" value="AEF83025.1"/>
    <property type="molecule type" value="Genomic_DNA"/>
</dbReference>
<evidence type="ECO:0000256" key="7">
    <source>
        <dbReference type="ARBA" id="ARBA00048670"/>
    </source>
</evidence>
<dbReference type="InParanoid" id="F5YB44"/>
<dbReference type="InterPro" id="IPR054480">
    <property type="entry name" value="AHAS_small-like_ACT"/>
</dbReference>
<dbReference type="SUPFAM" id="SSF55021">
    <property type="entry name" value="ACT-like"/>
    <property type="match status" value="2"/>
</dbReference>
<dbReference type="InterPro" id="IPR004789">
    <property type="entry name" value="Acetalactate_synth_ssu"/>
</dbReference>
<sequence>MKQHVVSALVENRAGTLSRVSGLFSRRGFNIDSLTVGETQDASVSRMTIAVSGDDGVLEQIIKQLSKLVDVIAVRELESSLCLRREIILIKVSADEKTRPAVIQIAGIFRSRVVDVSPSTITVEATGDIEKLDGLLLLLRPYGVLELARTGLVALERGPEVLTVPSLPVPVLSISN</sequence>
<evidence type="ECO:0000256" key="2">
    <source>
        <dbReference type="ARBA" id="ARBA00005025"/>
    </source>
</evidence>
<comment type="pathway">
    <text evidence="1 8">Amino-acid biosynthesis; L-isoleucine biosynthesis; L-isoleucine from 2-oxobutanoate: step 1/4.</text>
</comment>
<dbReference type="Proteomes" id="UP000009222">
    <property type="component" value="Chromosome"/>
</dbReference>
<dbReference type="RefSeq" id="WP_015712525.1">
    <property type="nucleotide sequence ID" value="NC_015577.1"/>
</dbReference>
<dbReference type="UniPathway" id="UPA00049">
    <property type="reaction ID" value="UER00059"/>
</dbReference>
<reference evidence="10 11" key="2">
    <citation type="journal article" date="2011" name="ISME J.">
        <title>RNA-seq reveals cooperative metabolic interactions between two termite-gut spirochete species in co-culture.</title>
        <authorList>
            <person name="Rosenthal A.Z."/>
            <person name="Matson E.G."/>
            <person name="Eldar A."/>
            <person name="Leadbetter J.R."/>
        </authorList>
    </citation>
    <scope>NUCLEOTIDE SEQUENCE [LARGE SCALE GENOMIC DNA]</scope>
    <source>
        <strain evidence="11">ATCC BAA-888 / DSM 13862 / ZAS-9</strain>
    </source>
</reference>
<evidence type="ECO:0000256" key="1">
    <source>
        <dbReference type="ARBA" id="ARBA00004974"/>
    </source>
</evidence>
<dbReference type="Gene3D" id="3.30.70.1150">
    <property type="entry name" value="ACT-like. Chain A, domain 2"/>
    <property type="match status" value="1"/>
</dbReference>
<gene>
    <name evidence="10" type="primary">ilvN</name>
    <name evidence="10" type="ordered locus">TREAZ_3025</name>
</gene>
<evidence type="ECO:0000256" key="6">
    <source>
        <dbReference type="ARBA" id="ARBA00023304"/>
    </source>
</evidence>
<keyword evidence="6 8" id="KW-0100">Branched-chain amino acid biosynthesis</keyword>
<keyword evidence="5 8" id="KW-0028">Amino-acid biosynthesis</keyword>
<dbReference type="FunCoup" id="F5YB44">
    <property type="interactions" value="290"/>
</dbReference>